<dbReference type="KEGG" id="trg:TRUGW13939_02050"/>
<keyword evidence="9" id="KW-1185">Reference proteome</keyword>
<dbReference type="GO" id="GO:0003677">
    <property type="term" value="F:DNA binding"/>
    <property type="evidence" value="ECO:0007669"/>
    <property type="project" value="UniProtKB-KW"/>
</dbReference>
<keyword evidence="2" id="KW-0238">DNA-binding</keyword>
<name>A0A7H8QLZ9_TALRU</name>
<dbReference type="InterPro" id="IPR051127">
    <property type="entry name" value="Fungal_SecMet_Regulators"/>
</dbReference>
<dbReference type="SMART" id="SM00906">
    <property type="entry name" value="Fungal_trans"/>
    <property type="match status" value="1"/>
</dbReference>
<sequence>MPKCEKPSSGPCQPCSRLGKQCQIGGSTSRPYYHTSKERYDLLVSVVRHFVPSASFSTDNLRQLVGTLPAAADASQPPAAMGASSGGPGPSPSETLVQLDTPPSSSTGPVSQECTIEDLEGTLMVDAMNILFCLAGFNGPSSCTTLNAKMVSHFAKDTGGLSPFEESEPPSLFDGQVTSYQNPDYLPDRKALDQAAVKFFAEINSVIYIIDQDRFHLWLDDVYGGKGVCASVLVILYLVMALCGHKDPSFDIARSYMDNVIEESSLESVRAIMLMSLYRQREDDRSVSWAILGVAIRISQSLGIHQRIGYAQDTSIYGSEVKRRLWWSLCEFDNWSSCMLGRPPSFCSTDHDILLPSQEFNSTPYTPPGYATSSASLGIMIGQISQQLYLQSGDLRSKEQLTGDLIQKVEGWKTKLPDHLRPNSAFPSCFARATLYLSLKYNYARMLIGRPYMTHLIFCRNTHDAVFKSRAEACKLANDDMIEILTEFYRQGLLSASFWFDTYFILATAIVLFLRAVETSSMQKELRSFLPILKLCDYSKVGRYAAECFERFLHNLENGMMEIHHMSAADSFPQSSRLANSSGLCNEINFNDLGDFNTIASECFGLGGGFDLDLCGVELS</sequence>
<dbReference type="GO" id="GO:0008270">
    <property type="term" value="F:zinc ion binding"/>
    <property type="evidence" value="ECO:0007669"/>
    <property type="project" value="InterPro"/>
</dbReference>
<dbReference type="PANTHER" id="PTHR47424">
    <property type="entry name" value="REGULATORY PROTEIN GAL4"/>
    <property type="match status" value="1"/>
</dbReference>
<feature type="domain" description="Xylanolytic transcriptional activator regulatory" evidence="7">
    <location>
        <begin position="288"/>
        <end position="362"/>
    </location>
</feature>
<evidence type="ECO:0000256" key="5">
    <source>
        <dbReference type="SAM" id="MobiDB-lite"/>
    </source>
</evidence>
<protein>
    <recommendedName>
        <fullName evidence="7">Xylanolytic transcriptional activator regulatory domain-containing protein</fullName>
    </recommendedName>
</protein>
<evidence type="ECO:0000256" key="4">
    <source>
        <dbReference type="ARBA" id="ARBA00023242"/>
    </source>
</evidence>
<dbReference type="AlphaFoldDB" id="A0A7H8QLZ9"/>
<dbReference type="RefSeq" id="XP_035341139.1">
    <property type="nucleotide sequence ID" value="XM_035485246.1"/>
</dbReference>
<organism evidence="8 9">
    <name type="scientific">Talaromyces rugulosus</name>
    <name type="common">Penicillium rugulosum</name>
    <dbReference type="NCBI Taxonomy" id="121627"/>
    <lineage>
        <taxon>Eukaryota</taxon>
        <taxon>Fungi</taxon>
        <taxon>Dikarya</taxon>
        <taxon>Ascomycota</taxon>
        <taxon>Pezizomycotina</taxon>
        <taxon>Eurotiomycetes</taxon>
        <taxon>Eurotiomycetidae</taxon>
        <taxon>Eurotiales</taxon>
        <taxon>Trichocomaceae</taxon>
        <taxon>Talaromyces</taxon>
        <taxon>Talaromyces sect. Islandici</taxon>
    </lineage>
</organism>
<feature type="compositionally biased region" description="Polar residues" evidence="5">
    <location>
        <begin position="94"/>
        <end position="112"/>
    </location>
</feature>
<keyword evidence="6" id="KW-0472">Membrane</keyword>
<dbReference type="InterPro" id="IPR007219">
    <property type="entry name" value="XnlR_reg_dom"/>
</dbReference>
<evidence type="ECO:0000256" key="6">
    <source>
        <dbReference type="SAM" id="Phobius"/>
    </source>
</evidence>
<dbReference type="Proteomes" id="UP000509510">
    <property type="component" value="Chromosome I"/>
</dbReference>
<keyword evidence="6" id="KW-0812">Transmembrane</keyword>
<feature type="region of interest" description="Disordered" evidence="5">
    <location>
        <begin position="72"/>
        <end position="112"/>
    </location>
</feature>
<reference evidence="9" key="1">
    <citation type="submission" date="2020-06" db="EMBL/GenBank/DDBJ databases">
        <title>A chromosome-scale genome assembly of Talaromyces rugulosus W13939.</title>
        <authorList>
            <person name="Wang B."/>
            <person name="Guo L."/>
            <person name="Ye K."/>
            <person name="Wang L."/>
        </authorList>
    </citation>
    <scope>NUCLEOTIDE SEQUENCE [LARGE SCALE GENOMIC DNA]</scope>
    <source>
        <strain evidence="9">W13939</strain>
    </source>
</reference>
<keyword evidence="3" id="KW-0804">Transcription</keyword>
<keyword evidence="1" id="KW-0805">Transcription regulation</keyword>
<dbReference type="GeneID" id="55989560"/>
<keyword evidence="6" id="KW-1133">Transmembrane helix</keyword>
<dbReference type="Pfam" id="PF04082">
    <property type="entry name" value="Fungal_trans"/>
    <property type="match status" value="1"/>
</dbReference>
<evidence type="ECO:0000256" key="2">
    <source>
        <dbReference type="ARBA" id="ARBA00023125"/>
    </source>
</evidence>
<dbReference type="OrthoDB" id="3266505at2759"/>
<evidence type="ECO:0000256" key="3">
    <source>
        <dbReference type="ARBA" id="ARBA00023163"/>
    </source>
</evidence>
<dbReference type="CDD" id="cd12148">
    <property type="entry name" value="fungal_TF_MHR"/>
    <property type="match status" value="1"/>
</dbReference>
<dbReference type="EMBL" id="CP055898">
    <property type="protein sequence ID" value="QKX54960.1"/>
    <property type="molecule type" value="Genomic_DNA"/>
</dbReference>
<evidence type="ECO:0000313" key="8">
    <source>
        <dbReference type="EMBL" id="QKX54960.1"/>
    </source>
</evidence>
<dbReference type="PANTHER" id="PTHR47424:SF3">
    <property type="entry name" value="REGULATORY PROTEIN GAL4"/>
    <property type="match status" value="1"/>
</dbReference>
<accession>A0A7H8QLZ9</accession>
<evidence type="ECO:0000256" key="1">
    <source>
        <dbReference type="ARBA" id="ARBA00023015"/>
    </source>
</evidence>
<proteinExistence type="predicted"/>
<evidence type="ECO:0000259" key="7">
    <source>
        <dbReference type="SMART" id="SM00906"/>
    </source>
</evidence>
<keyword evidence="4" id="KW-0539">Nucleus</keyword>
<dbReference type="GO" id="GO:0006351">
    <property type="term" value="P:DNA-templated transcription"/>
    <property type="evidence" value="ECO:0007669"/>
    <property type="project" value="InterPro"/>
</dbReference>
<evidence type="ECO:0000313" key="9">
    <source>
        <dbReference type="Proteomes" id="UP000509510"/>
    </source>
</evidence>
<feature type="compositionally biased region" description="Low complexity" evidence="5">
    <location>
        <begin position="72"/>
        <end position="83"/>
    </location>
</feature>
<gene>
    <name evidence="8" type="ORF">TRUGW13939_02050</name>
</gene>
<feature type="transmembrane region" description="Helical" evidence="6">
    <location>
        <begin position="498"/>
        <end position="517"/>
    </location>
</feature>